<organism evidence="1 2">
    <name type="scientific">Photobacterium andalusiense</name>
    <dbReference type="NCBI Taxonomy" id="2204296"/>
    <lineage>
        <taxon>Bacteria</taxon>
        <taxon>Pseudomonadati</taxon>
        <taxon>Pseudomonadota</taxon>
        <taxon>Gammaproteobacteria</taxon>
        <taxon>Vibrionales</taxon>
        <taxon>Vibrionaceae</taxon>
        <taxon>Photobacterium</taxon>
    </lineage>
</organism>
<evidence type="ECO:0000313" key="1">
    <source>
        <dbReference type="EMBL" id="SMY35966.1"/>
    </source>
</evidence>
<gene>
    <name evidence="1" type="primary">gspA_1</name>
    <name evidence="1" type="ORF">PAND9192_02294</name>
</gene>
<dbReference type="InterPro" id="IPR029044">
    <property type="entry name" value="Nucleotide-diphossugar_trans"/>
</dbReference>
<dbReference type="PANTHER" id="PTHR11183">
    <property type="entry name" value="GLYCOGENIN SUBFAMILY MEMBER"/>
    <property type="match status" value="1"/>
</dbReference>
<keyword evidence="2" id="KW-1185">Reference proteome</keyword>
<dbReference type="Proteomes" id="UP000195719">
    <property type="component" value="Unassembled WGS sequence"/>
</dbReference>
<dbReference type="Gene3D" id="3.90.550.10">
    <property type="entry name" value="Spore Coat Polysaccharide Biosynthesis Protein SpsA, Chain A"/>
    <property type="match status" value="1"/>
</dbReference>
<proteinExistence type="predicted"/>
<dbReference type="AlphaFoldDB" id="A0A1Y6MHF0"/>
<dbReference type="Pfam" id="PF01501">
    <property type="entry name" value="Glyco_transf_8"/>
    <property type="match status" value="1"/>
</dbReference>
<dbReference type="EMBL" id="FYAJ01000004">
    <property type="protein sequence ID" value="SMY35966.1"/>
    <property type="molecule type" value="Genomic_DNA"/>
</dbReference>
<name>A0A1Y6MHF0_9GAMM</name>
<evidence type="ECO:0000313" key="2">
    <source>
        <dbReference type="Proteomes" id="UP000195719"/>
    </source>
</evidence>
<dbReference type="RefSeq" id="WP_087853913.1">
    <property type="nucleotide sequence ID" value="NZ_FYAJ01000004.1"/>
</dbReference>
<accession>A0A1Y6MHF0</accession>
<protein>
    <submittedName>
        <fullName evidence="1">General stress protein A</fullName>
    </submittedName>
</protein>
<dbReference type="SUPFAM" id="SSF53448">
    <property type="entry name" value="Nucleotide-diphospho-sugar transferases"/>
    <property type="match status" value="1"/>
</dbReference>
<dbReference type="InterPro" id="IPR050587">
    <property type="entry name" value="GNT1/Glycosyltrans_8"/>
</dbReference>
<dbReference type="InterPro" id="IPR002495">
    <property type="entry name" value="Glyco_trans_8"/>
</dbReference>
<reference evidence="2" key="1">
    <citation type="submission" date="2017-06" db="EMBL/GenBank/DDBJ databases">
        <authorList>
            <person name="Rodrigo-Torres L."/>
            <person name="Arahal R.D."/>
            <person name="Lucena T."/>
        </authorList>
    </citation>
    <scope>NUCLEOTIDE SEQUENCE [LARGE SCALE GENOMIC DNA]</scope>
    <source>
        <strain evidence="2">CECT 9192</strain>
    </source>
</reference>
<sequence>MSLKTVVAWCSDSNYRKLLEVSFYSFAINNKNSKAYIIKYDDFNEDNLIAIAEEYNIELLFFKLTDDDLPPIGRYSRAMYGRLYLTELINDEVFIYLDCDTIITSNLNSLINTRLGINNISMLKEKNTNIIKNRLSSLDINDYFNSGVIVISNSLSTKKNMRDVINYIKKNIDILVYPDQDALNVIFSNKIKKLDSKYNYIYPKKSNEMPIIIHYAHEKPWLPLNNNYYSYIYFDLIDDGYRYMLSEYSPIQLSKNYIIIKFFKNILKKLNIISLIQFIKWRIVK</sequence>
<dbReference type="GO" id="GO:0016757">
    <property type="term" value="F:glycosyltransferase activity"/>
    <property type="evidence" value="ECO:0007669"/>
    <property type="project" value="InterPro"/>
</dbReference>